<keyword evidence="1" id="KW-1133">Transmembrane helix</keyword>
<accession>A0A418W7M8</accession>
<feature type="transmembrane region" description="Helical" evidence="1">
    <location>
        <begin position="45"/>
        <end position="64"/>
    </location>
</feature>
<evidence type="ECO:0000313" key="3">
    <source>
        <dbReference type="Proteomes" id="UP000286100"/>
    </source>
</evidence>
<evidence type="ECO:0000256" key="1">
    <source>
        <dbReference type="SAM" id="Phobius"/>
    </source>
</evidence>
<reference evidence="2 3" key="1">
    <citation type="submission" date="2018-09" db="EMBL/GenBank/DDBJ databases">
        <authorList>
            <person name="Zhu H."/>
        </authorList>
    </citation>
    <scope>NUCLEOTIDE SEQUENCE [LARGE SCALE GENOMIC DNA]</scope>
    <source>
        <strain evidence="2 3">K2R01-6</strain>
    </source>
</reference>
<keyword evidence="1" id="KW-0812">Transmembrane</keyword>
<dbReference type="AlphaFoldDB" id="A0A418W7M8"/>
<proteinExistence type="predicted"/>
<gene>
    <name evidence="2" type="ORF">D3876_19440</name>
</gene>
<organism evidence="2 3">
    <name type="scientific">Sphingomonas cavernae</name>
    <dbReference type="NCBI Taxonomy" id="2320861"/>
    <lineage>
        <taxon>Bacteria</taxon>
        <taxon>Pseudomonadati</taxon>
        <taxon>Pseudomonadota</taxon>
        <taxon>Alphaproteobacteria</taxon>
        <taxon>Sphingomonadales</taxon>
        <taxon>Sphingomonadaceae</taxon>
        <taxon>Sphingomonas</taxon>
    </lineage>
</organism>
<sequence>MAAPNVATHMASASPGFGKSALLGDRLKAACCTLMASAIWRPPRLGYPVAMVPAAMLFAFGVHLNGGGPVSALERWCHSMVTG</sequence>
<keyword evidence="1" id="KW-0472">Membrane</keyword>
<name>A0A418W7M8_9SPHN</name>
<evidence type="ECO:0000313" key="2">
    <source>
        <dbReference type="EMBL" id="RJF86009.1"/>
    </source>
</evidence>
<dbReference type="Proteomes" id="UP000286100">
    <property type="component" value="Unassembled WGS sequence"/>
</dbReference>
<keyword evidence="3" id="KW-1185">Reference proteome</keyword>
<comment type="caution">
    <text evidence="2">The sequence shown here is derived from an EMBL/GenBank/DDBJ whole genome shotgun (WGS) entry which is preliminary data.</text>
</comment>
<protein>
    <submittedName>
        <fullName evidence="2">Uncharacterized protein</fullName>
    </submittedName>
</protein>
<dbReference type="EMBL" id="QYUM01000004">
    <property type="protein sequence ID" value="RJF86009.1"/>
    <property type="molecule type" value="Genomic_DNA"/>
</dbReference>